<dbReference type="NCBIfam" id="TIGR00974">
    <property type="entry name" value="3a0107s02c"/>
    <property type="match status" value="1"/>
</dbReference>
<feature type="transmembrane region" description="Helical" evidence="8">
    <location>
        <begin position="112"/>
        <end position="136"/>
    </location>
</feature>
<dbReference type="CDD" id="cd06261">
    <property type="entry name" value="TM_PBP2"/>
    <property type="match status" value="1"/>
</dbReference>
<evidence type="ECO:0000256" key="5">
    <source>
        <dbReference type="ARBA" id="ARBA00022692"/>
    </source>
</evidence>
<dbReference type="Proteomes" id="UP000787672">
    <property type="component" value="Unassembled WGS sequence"/>
</dbReference>
<comment type="subcellular location">
    <subcellularLocation>
        <location evidence="1 8">Cell membrane</location>
        <topology evidence="1 8">Multi-pass membrane protein</topology>
    </subcellularLocation>
</comment>
<feature type="transmembrane region" description="Helical" evidence="8">
    <location>
        <begin position="23"/>
        <end position="48"/>
    </location>
</feature>
<dbReference type="PROSITE" id="PS50928">
    <property type="entry name" value="ABC_TM1"/>
    <property type="match status" value="1"/>
</dbReference>
<dbReference type="RefSeq" id="WP_216633225.1">
    <property type="nucleotide sequence ID" value="NZ_JAHLQN010000001.1"/>
</dbReference>
<dbReference type="PANTHER" id="PTHR43470:SF3">
    <property type="entry name" value="PHOSPHATE TRANSPORT SYSTEM PERMEASE PROTEIN PSTA-RELATED"/>
    <property type="match status" value="1"/>
</dbReference>
<evidence type="ECO:0000256" key="6">
    <source>
        <dbReference type="ARBA" id="ARBA00022989"/>
    </source>
</evidence>
<organism evidence="10 11">
    <name type="scientific">Dysosmobacter acutus</name>
    <dbReference type="NCBI Taxonomy" id="2841504"/>
    <lineage>
        <taxon>Bacteria</taxon>
        <taxon>Bacillati</taxon>
        <taxon>Bacillota</taxon>
        <taxon>Clostridia</taxon>
        <taxon>Eubacteriales</taxon>
        <taxon>Oscillospiraceae</taxon>
        <taxon>Dysosmobacter</taxon>
    </lineage>
</organism>
<evidence type="ECO:0000256" key="3">
    <source>
        <dbReference type="ARBA" id="ARBA00022448"/>
    </source>
</evidence>
<reference evidence="10 11" key="1">
    <citation type="submission" date="2021-06" db="EMBL/GenBank/DDBJ databases">
        <authorList>
            <person name="Sun Q."/>
            <person name="Li D."/>
        </authorList>
    </citation>
    <scope>NUCLEOTIDE SEQUENCE [LARGE SCALE GENOMIC DNA]</scope>
    <source>
        <strain evidence="10 11">MSJ-2</strain>
    </source>
</reference>
<keyword evidence="6 8" id="KW-1133">Transmembrane helix</keyword>
<feature type="transmembrane region" description="Helical" evidence="8">
    <location>
        <begin position="257"/>
        <end position="280"/>
    </location>
</feature>
<feature type="domain" description="ABC transmembrane type-1" evidence="9">
    <location>
        <begin position="74"/>
        <end position="276"/>
    </location>
</feature>
<sequence length="285" mass="30170">MTTSAASVAAPESRPARHTGSKLLRALVCISAAITVLILISLVVYILIKGVPNLKPELFARKYTSDNCSMLPAILNTITVTLISLLFAVPLGVGSAIYLAEYAKRGSRLVRLVRLTTETLAGIPSIVYGLFGYLMFTIALKFGYSLLSGILTLSIMVLPTIMRTTEEALVAVPDLYREGSFGLGAGRLRTVWRIVLPSAMPGIASGVILAIGRIVGETAALIFTSGTDTGVAGLTSSGRTLAIHMYALWNEGLHMEAAYATGVVLLILVVGINALASYAAKKVER</sequence>
<proteinExistence type="inferred from homology"/>
<feature type="transmembrane region" description="Helical" evidence="8">
    <location>
        <begin position="142"/>
        <end position="161"/>
    </location>
</feature>
<feature type="transmembrane region" description="Helical" evidence="8">
    <location>
        <begin position="194"/>
        <end position="215"/>
    </location>
</feature>
<accession>A0ABS6FC90</accession>
<evidence type="ECO:0000256" key="2">
    <source>
        <dbReference type="ARBA" id="ARBA00007069"/>
    </source>
</evidence>
<evidence type="ECO:0000256" key="7">
    <source>
        <dbReference type="ARBA" id="ARBA00023136"/>
    </source>
</evidence>
<dbReference type="Pfam" id="PF00528">
    <property type="entry name" value="BPD_transp_1"/>
    <property type="match status" value="1"/>
</dbReference>
<evidence type="ECO:0000256" key="1">
    <source>
        <dbReference type="ARBA" id="ARBA00004651"/>
    </source>
</evidence>
<evidence type="ECO:0000259" key="9">
    <source>
        <dbReference type="PROSITE" id="PS50928"/>
    </source>
</evidence>
<comment type="similarity">
    <text evidence="2 8">Belongs to the binding-protein-dependent transport system permease family. CysTW subfamily.</text>
</comment>
<dbReference type="EMBL" id="JAHLQN010000001">
    <property type="protein sequence ID" value="MBU5627908.1"/>
    <property type="molecule type" value="Genomic_DNA"/>
</dbReference>
<keyword evidence="11" id="KW-1185">Reference proteome</keyword>
<evidence type="ECO:0000313" key="11">
    <source>
        <dbReference type="Proteomes" id="UP000787672"/>
    </source>
</evidence>
<keyword evidence="5 8" id="KW-0812">Transmembrane</keyword>
<gene>
    <name evidence="10" type="primary">pstA</name>
    <name evidence="10" type="ORF">KQI82_13435</name>
</gene>
<comment type="caution">
    <text evidence="10">The sequence shown here is derived from an EMBL/GenBank/DDBJ whole genome shotgun (WGS) entry which is preliminary data.</text>
</comment>
<name>A0ABS6FC90_9FIRM</name>
<keyword evidence="3" id="KW-0813">Transport</keyword>
<evidence type="ECO:0000256" key="4">
    <source>
        <dbReference type="ARBA" id="ARBA00022475"/>
    </source>
</evidence>
<dbReference type="PANTHER" id="PTHR43470">
    <property type="entry name" value="PHOSPHATE TRANSPORT SYSTEM PERMEASE PROTEIN PSTA-RELATED"/>
    <property type="match status" value="1"/>
</dbReference>
<dbReference type="InterPro" id="IPR000515">
    <property type="entry name" value="MetI-like"/>
</dbReference>
<keyword evidence="4 8" id="KW-1003">Cell membrane</keyword>
<feature type="transmembrane region" description="Helical" evidence="8">
    <location>
        <begin position="73"/>
        <end position="100"/>
    </location>
</feature>
<protein>
    <recommendedName>
        <fullName evidence="8">Phosphate transport system permease protein PstA</fullName>
    </recommendedName>
</protein>
<evidence type="ECO:0000256" key="8">
    <source>
        <dbReference type="RuleBase" id="RU363043"/>
    </source>
</evidence>
<evidence type="ECO:0000313" key="10">
    <source>
        <dbReference type="EMBL" id="MBU5627908.1"/>
    </source>
</evidence>
<dbReference type="InterPro" id="IPR005672">
    <property type="entry name" value="Phosphate_PstA"/>
</dbReference>
<keyword evidence="7 8" id="KW-0472">Membrane</keyword>